<evidence type="ECO:0000313" key="2">
    <source>
        <dbReference type="Proteomes" id="UP001231649"/>
    </source>
</evidence>
<comment type="caution">
    <text evidence="1">The sequence shown here is derived from an EMBL/GenBank/DDBJ whole genome shotgun (WGS) entry which is preliminary data.</text>
</comment>
<organism evidence="1 2">
    <name type="scientific">Mythimna loreyi</name>
    <dbReference type="NCBI Taxonomy" id="667449"/>
    <lineage>
        <taxon>Eukaryota</taxon>
        <taxon>Metazoa</taxon>
        <taxon>Ecdysozoa</taxon>
        <taxon>Arthropoda</taxon>
        <taxon>Hexapoda</taxon>
        <taxon>Insecta</taxon>
        <taxon>Pterygota</taxon>
        <taxon>Neoptera</taxon>
        <taxon>Endopterygota</taxon>
        <taxon>Lepidoptera</taxon>
        <taxon>Glossata</taxon>
        <taxon>Ditrysia</taxon>
        <taxon>Noctuoidea</taxon>
        <taxon>Noctuidae</taxon>
        <taxon>Noctuinae</taxon>
        <taxon>Hadenini</taxon>
        <taxon>Mythimna</taxon>
    </lineage>
</organism>
<dbReference type="EMBL" id="CM056806">
    <property type="protein sequence ID" value="KAJ8705067.1"/>
    <property type="molecule type" value="Genomic_DNA"/>
</dbReference>
<name>A0ACC2Q1A8_9NEOP</name>
<accession>A0ACC2Q1A8</accession>
<sequence length="329" mass="36819">MTDFETPVNKVQANEKFTIPPSPFLFKLGFETDVELYRSRRAILAPSAFRSMSKGKPNKECKRAEKEIVQRVSHPNIAGFCMSSKRSMTRYLATKGCAQFLGEMIERKIENNYEQILPKQILKVAADVAGALDYLHTKLQLLHGDIRSYNILVEGNFDKCELCDFTSAAPLDGNGVFDKEKAGLAVYPGIKSRWSAPEVIREGEVSSKTDIWSLGLTLWETMTLVPPHAVPGCTAGAPAHDAEDPHHTFGTLKNYYTARYGTRPAVPVNVSETQYMHALTLFYWSTESAAARRPSARQLCRAAQDMLTHLHYGLWFPHLSYGVPLCLKS</sequence>
<keyword evidence="2" id="KW-1185">Reference proteome</keyword>
<protein>
    <submittedName>
        <fullName evidence="1">Uncharacterized protein</fullName>
    </submittedName>
</protein>
<proteinExistence type="predicted"/>
<reference evidence="1" key="1">
    <citation type="submission" date="2023-03" db="EMBL/GenBank/DDBJ databases">
        <title>Chromosome-level genomes of two armyworms, Mythimna separata and Mythimna loreyi, provide insights into the biosynthesis and reception of sex pheromones.</title>
        <authorList>
            <person name="Zhao H."/>
        </authorList>
    </citation>
    <scope>NUCLEOTIDE SEQUENCE</scope>
    <source>
        <strain evidence="1">BeijingLab</strain>
    </source>
</reference>
<dbReference type="Proteomes" id="UP001231649">
    <property type="component" value="Chromosome 30"/>
</dbReference>
<gene>
    <name evidence="1" type="ORF">PYW08_012387</name>
</gene>
<evidence type="ECO:0000313" key="1">
    <source>
        <dbReference type="EMBL" id="KAJ8705067.1"/>
    </source>
</evidence>